<name>A0A7I9VL55_9BACT</name>
<dbReference type="Proteomes" id="UP000503640">
    <property type="component" value="Unassembled WGS sequence"/>
</dbReference>
<accession>A0A7I9VL55</accession>
<dbReference type="PANTHER" id="PTHR45663:SF11">
    <property type="entry name" value="GEO12009P1"/>
    <property type="match status" value="1"/>
</dbReference>
<dbReference type="GO" id="GO:0045454">
    <property type="term" value="P:cell redox homeostasis"/>
    <property type="evidence" value="ECO:0007669"/>
    <property type="project" value="TreeGrafter"/>
</dbReference>
<dbReference type="Pfam" id="PF00085">
    <property type="entry name" value="Thioredoxin"/>
    <property type="match status" value="1"/>
</dbReference>
<dbReference type="SUPFAM" id="SSF52833">
    <property type="entry name" value="Thioredoxin-like"/>
    <property type="match status" value="1"/>
</dbReference>
<evidence type="ECO:0000313" key="2">
    <source>
        <dbReference type="EMBL" id="GEJ57143.1"/>
    </source>
</evidence>
<protein>
    <submittedName>
        <fullName evidence="2">Thiol reductase thioredoxin</fullName>
    </submittedName>
</protein>
<dbReference type="InterPro" id="IPR036249">
    <property type="entry name" value="Thioredoxin-like_sf"/>
</dbReference>
<dbReference type="GO" id="GO:0005829">
    <property type="term" value="C:cytosol"/>
    <property type="evidence" value="ECO:0007669"/>
    <property type="project" value="TreeGrafter"/>
</dbReference>
<dbReference type="PANTHER" id="PTHR45663">
    <property type="entry name" value="GEO12009P1"/>
    <property type="match status" value="1"/>
</dbReference>
<evidence type="ECO:0000259" key="1">
    <source>
        <dbReference type="PROSITE" id="PS51352"/>
    </source>
</evidence>
<feature type="domain" description="Thioredoxin" evidence="1">
    <location>
        <begin position="39"/>
        <end position="149"/>
    </location>
</feature>
<sequence>MSSCPSELPRKRWAAPKKPGAPWMALAAAALALASCARSSAGEATPPPAAQRALASTARRLPRLVDLGANQCVSCKAMTPVLEGLRSDYAGKLQVDFVDVWQDRAAAEPWHIAMIPTQIFLAADGRELGRHEGFISREEILARFESLGVALE</sequence>
<dbReference type="PROSITE" id="PS51352">
    <property type="entry name" value="THIOREDOXIN_2"/>
    <property type="match status" value="1"/>
</dbReference>
<dbReference type="InterPro" id="IPR013766">
    <property type="entry name" value="Thioredoxin_domain"/>
</dbReference>
<reference evidence="3" key="1">
    <citation type="journal article" date="2020" name="Appl. Environ. Microbiol.">
        <title>Diazotrophic Anaeromyxobacter Isolates from Soils.</title>
        <authorList>
            <person name="Masuda Y."/>
            <person name="Yamanaka H."/>
            <person name="Xu Z.X."/>
            <person name="Shiratori Y."/>
            <person name="Aono T."/>
            <person name="Amachi S."/>
            <person name="Senoo K."/>
            <person name="Itoh H."/>
        </authorList>
    </citation>
    <scope>NUCLEOTIDE SEQUENCE [LARGE SCALE GENOMIC DNA]</scope>
    <source>
        <strain evidence="3">R267</strain>
    </source>
</reference>
<dbReference type="AlphaFoldDB" id="A0A7I9VL55"/>
<gene>
    <name evidence="2" type="primary">trx-2</name>
    <name evidence="2" type="ORF">AMYX_18840</name>
</gene>
<keyword evidence="3" id="KW-1185">Reference proteome</keyword>
<evidence type="ECO:0000313" key="3">
    <source>
        <dbReference type="Proteomes" id="UP000503640"/>
    </source>
</evidence>
<dbReference type="GO" id="GO:0015035">
    <property type="term" value="F:protein-disulfide reductase activity"/>
    <property type="evidence" value="ECO:0007669"/>
    <property type="project" value="TreeGrafter"/>
</dbReference>
<proteinExistence type="predicted"/>
<comment type="caution">
    <text evidence="2">The sequence shown here is derived from an EMBL/GenBank/DDBJ whole genome shotgun (WGS) entry which is preliminary data.</text>
</comment>
<dbReference type="Gene3D" id="3.40.30.10">
    <property type="entry name" value="Glutaredoxin"/>
    <property type="match status" value="1"/>
</dbReference>
<dbReference type="EMBL" id="BJTG01000004">
    <property type="protein sequence ID" value="GEJ57143.1"/>
    <property type="molecule type" value="Genomic_DNA"/>
</dbReference>
<organism evidence="2 3">
    <name type="scientific">Anaeromyxobacter diazotrophicus</name>
    <dbReference type="NCBI Taxonomy" id="2590199"/>
    <lineage>
        <taxon>Bacteria</taxon>
        <taxon>Pseudomonadati</taxon>
        <taxon>Myxococcota</taxon>
        <taxon>Myxococcia</taxon>
        <taxon>Myxococcales</taxon>
        <taxon>Cystobacterineae</taxon>
        <taxon>Anaeromyxobacteraceae</taxon>
        <taxon>Anaeromyxobacter</taxon>
    </lineage>
</organism>
<dbReference type="RefSeq" id="WP_235969545.1">
    <property type="nucleotide sequence ID" value="NZ_BJTG01000004.1"/>
</dbReference>
<dbReference type="CDD" id="cd02947">
    <property type="entry name" value="TRX_family"/>
    <property type="match status" value="1"/>
</dbReference>